<dbReference type="EC" id="3.5.4.25" evidence="19"/>
<dbReference type="SUPFAM" id="SSF142695">
    <property type="entry name" value="RibA-like"/>
    <property type="match status" value="1"/>
</dbReference>
<dbReference type="Pfam" id="PF00926">
    <property type="entry name" value="DHBP_synthase"/>
    <property type="match status" value="1"/>
</dbReference>
<keyword evidence="14 19" id="KW-0464">Manganese</keyword>
<evidence type="ECO:0000256" key="10">
    <source>
        <dbReference type="ARBA" id="ARBA00022801"/>
    </source>
</evidence>
<feature type="binding site" evidence="19">
    <location>
        <position position="68"/>
    </location>
    <ligand>
        <name>Mg(2+)</name>
        <dbReference type="ChEBI" id="CHEBI:18420"/>
        <label>1</label>
    </ligand>
</feature>
<dbReference type="GO" id="GO:0009231">
    <property type="term" value="P:riboflavin biosynthetic process"/>
    <property type="evidence" value="ECO:0007669"/>
    <property type="project" value="UniProtKB-UniRule"/>
</dbReference>
<feature type="binding site" evidence="19">
    <location>
        <begin position="337"/>
        <end position="339"/>
    </location>
    <ligand>
        <name>GTP</name>
        <dbReference type="ChEBI" id="CHEBI:37565"/>
    </ligand>
</feature>
<comment type="caution">
    <text evidence="22">The sequence shown here is derived from an EMBL/GenBank/DDBJ whole genome shotgun (WGS) entry which is preliminary data.</text>
</comment>
<feature type="binding site" evidence="19">
    <location>
        <position position="310"/>
    </location>
    <ligand>
        <name>Zn(2+)</name>
        <dbReference type="ChEBI" id="CHEBI:29105"/>
        <note>catalytic</note>
    </ligand>
</feature>
<dbReference type="PANTHER" id="PTHR21327">
    <property type="entry name" value="GTP CYCLOHYDROLASE II-RELATED"/>
    <property type="match status" value="1"/>
</dbReference>
<feature type="binding site" evidence="19">
    <location>
        <position position="359"/>
    </location>
    <ligand>
        <name>GTP</name>
        <dbReference type="ChEBI" id="CHEBI:37565"/>
    </ligand>
</feature>
<keyword evidence="7 19" id="KW-0686">Riboflavin biosynthesis</keyword>
<feature type="active site" description="Nucleophile; for GTP cyclohydrolase activity" evidence="19">
    <location>
        <position position="373"/>
    </location>
</feature>
<dbReference type="EMBL" id="JAEKNN010000021">
    <property type="protein sequence ID" value="MBJ7608610.1"/>
    <property type="molecule type" value="Genomic_DNA"/>
</dbReference>
<feature type="binding site" evidence="19">
    <location>
        <begin position="294"/>
        <end position="298"/>
    </location>
    <ligand>
        <name>GTP</name>
        <dbReference type="ChEBI" id="CHEBI:37565"/>
    </ligand>
</feature>
<comment type="cofactor">
    <cofactor evidence="19">
        <name>Zn(2+)</name>
        <dbReference type="ChEBI" id="CHEBI:29105"/>
    </cofactor>
    <text evidence="19">Binds 1 zinc ion per subunit.</text>
</comment>
<gene>
    <name evidence="19" type="primary">ribBA</name>
    <name evidence="22" type="ORF">JF887_04145</name>
</gene>
<proteinExistence type="inferred from homology"/>
<dbReference type="PIRSF" id="PIRSF001259">
    <property type="entry name" value="RibA"/>
    <property type="match status" value="1"/>
</dbReference>
<dbReference type="HAMAP" id="MF_00179">
    <property type="entry name" value="RibA"/>
    <property type="match status" value="1"/>
</dbReference>
<protein>
    <recommendedName>
        <fullName evidence="19">Riboflavin biosynthesis protein RibBA</fullName>
    </recommendedName>
    <domain>
        <recommendedName>
            <fullName evidence="19">3,4-dihydroxy-2-butanone 4-phosphate synthase</fullName>
            <shortName evidence="19">DHBP synthase</shortName>
            <ecNumber evidence="19">4.1.99.12</ecNumber>
        </recommendedName>
    </domain>
    <domain>
        <recommendedName>
            <fullName evidence="19">GTP cyclohydrolase-2</fullName>
            <ecNumber evidence="19">3.5.4.25</ecNumber>
        </recommendedName>
        <alternativeName>
            <fullName evidence="19">GTP cyclohydrolase II</fullName>
        </alternativeName>
    </domain>
</protein>
<dbReference type="InterPro" id="IPR016299">
    <property type="entry name" value="Riboflavin_synth_RibBA"/>
</dbReference>
<comment type="function">
    <text evidence="17 19">Catalyzes the conversion of GTP to 2,5-diamino-6-ribosylamino-4(3H)-pyrimidinone 5'-phosphate (DARP), formate and pyrophosphate.</text>
</comment>
<dbReference type="GO" id="GO:0000287">
    <property type="term" value="F:magnesium ion binding"/>
    <property type="evidence" value="ECO:0007669"/>
    <property type="project" value="UniProtKB-UniRule"/>
</dbReference>
<dbReference type="AlphaFoldDB" id="A0A934KMP6"/>
<feature type="binding site" evidence="19">
    <location>
        <position position="68"/>
    </location>
    <ligand>
        <name>Mg(2+)</name>
        <dbReference type="ChEBI" id="CHEBI:18420"/>
        <label>2</label>
    </ligand>
</feature>
<dbReference type="InterPro" id="IPR036144">
    <property type="entry name" value="RibA-like_sf"/>
</dbReference>
<feature type="binding site" evidence="19">
    <location>
        <position position="205"/>
    </location>
    <ligand>
        <name>D-ribulose 5-phosphate</name>
        <dbReference type="ChEBI" id="CHEBI:58121"/>
    </ligand>
</feature>
<feature type="binding site" evidence="19">
    <location>
        <position position="394"/>
    </location>
    <ligand>
        <name>GTP</name>
        <dbReference type="ChEBI" id="CHEBI:37565"/>
    </ligand>
</feature>
<feature type="binding site" evidence="19">
    <location>
        <begin position="67"/>
        <end position="68"/>
    </location>
    <ligand>
        <name>D-ribulose 5-phosphate</name>
        <dbReference type="ChEBI" id="CHEBI:58121"/>
    </ligand>
</feature>
<dbReference type="GO" id="GO:0005829">
    <property type="term" value="C:cytosol"/>
    <property type="evidence" value="ECO:0007669"/>
    <property type="project" value="TreeGrafter"/>
</dbReference>
<evidence type="ECO:0000256" key="11">
    <source>
        <dbReference type="ARBA" id="ARBA00022833"/>
    </source>
</evidence>
<feature type="binding site" evidence="19">
    <location>
        <position position="315"/>
    </location>
    <ligand>
        <name>GTP</name>
        <dbReference type="ChEBI" id="CHEBI:37565"/>
    </ligand>
</feature>
<dbReference type="GO" id="GO:0008686">
    <property type="term" value="F:3,4-dihydroxy-2-butanone-4-phosphate synthase activity"/>
    <property type="evidence" value="ECO:0007669"/>
    <property type="project" value="UniProtKB-UniRule"/>
</dbReference>
<comment type="cofactor">
    <cofactor evidence="2">
        <name>Mn(2+)</name>
        <dbReference type="ChEBI" id="CHEBI:29035"/>
    </cofactor>
</comment>
<evidence type="ECO:0000256" key="20">
    <source>
        <dbReference type="SAM" id="MobiDB-lite"/>
    </source>
</evidence>
<dbReference type="Gene3D" id="3.40.50.10990">
    <property type="entry name" value="GTP cyclohydrolase II"/>
    <property type="match status" value="1"/>
</dbReference>
<comment type="pathway">
    <text evidence="5 19">Cofactor biosynthesis; riboflavin biosynthesis; 2-hydroxy-3-oxobutyl phosphate from D-ribulose 5-phosphate: step 1/1.</text>
</comment>
<dbReference type="Proteomes" id="UP000614410">
    <property type="component" value="Unassembled WGS sequence"/>
</dbReference>
<keyword evidence="16 19" id="KW-0511">Multifunctional enzyme</keyword>
<evidence type="ECO:0000256" key="18">
    <source>
        <dbReference type="ARBA" id="ARBA00049295"/>
    </source>
</evidence>
<comment type="function">
    <text evidence="3 19">Catalyzes the conversion of D-ribulose 5-phosphate to formate and 3,4-dihydroxy-2-butanone 4-phosphate.</text>
</comment>
<evidence type="ECO:0000256" key="14">
    <source>
        <dbReference type="ARBA" id="ARBA00023211"/>
    </source>
</evidence>
<dbReference type="FunFam" id="3.40.50.10990:FF:000001">
    <property type="entry name" value="Riboflavin biosynthesis protein RibBA"/>
    <property type="match status" value="1"/>
</dbReference>
<feature type="active site" description="Proton acceptor; for GTP cyclohydrolase activity" evidence="19">
    <location>
        <position position="371"/>
    </location>
</feature>
<sequence length="447" mass="48313">MGRGDQGEPGGGPGRQVRPAWPRRPRRCGPICGHHQGGLTVPLCTPEQAVEDIRDGRFVIIVDDEDRENEGDLAIAADRVTPEAVNVMATHARGLICVACDGWRLDELGLSAMVDNNTSQFGTAFTVSIDAVGRGVTTGISAFDRATTIRLLCDEHARPGDFAKPGHTFPLRAATGGVLERAGQTEAIVDLCKAAGRFPAGVICEIMREDGSMARRGDLDRFAAEHGINVVAISDLIAHRRRSERLVTRGATTTLPLDDDGVVTIHAYKDVITGATHVALCWGDVADGEPVLVRVHSECLTGDVFGSQRCDCRGQLERAMTILGEAGRGVLVYLRQEGRGIGLMDKLRAYALQDRGLDTVEANQHLGLPIDKRDYGIGSQILADLGVQRMRVLTNNPRKFYGLSGYGLELVDLVPLVVPPTAHSRRYLEAKRTKLGHLLQAEERDAG</sequence>
<feature type="region of interest" description="Disordered" evidence="20">
    <location>
        <begin position="1"/>
        <end position="22"/>
    </location>
</feature>
<feature type="site" description="Essential for DHBP synthase activity" evidence="19">
    <location>
        <position position="205"/>
    </location>
</feature>
<dbReference type="NCBIfam" id="NF006803">
    <property type="entry name" value="PRK09311.1"/>
    <property type="match status" value="1"/>
</dbReference>
<dbReference type="HAMAP" id="MF_00180">
    <property type="entry name" value="RibB"/>
    <property type="match status" value="1"/>
</dbReference>
<evidence type="ECO:0000256" key="19">
    <source>
        <dbReference type="HAMAP-Rule" id="MF_01283"/>
    </source>
</evidence>
<comment type="caution">
    <text evidence="19">Lacks conserved residue(s) required for the propagation of feature annotation.</text>
</comment>
<name>A0A934KMP6_9BACT</name>
<evidence type="ECO:0000256" key="13">
    <source>
        <dbReference type="ARBA" id="ARBA00023134"/>
    </source>
</evidence>
<keyword evidence="12 19" id="KW-0460">Magnesium</keyword>
<evidence type="ECO:0000256" key="5">
    <source>
        <dbReference type="ARBA" id="ARBA00004904"/>
    </source>
</evidence>
<organism evidence="22 23">
    <name type="scientific">Candidatus Amunia macphersoniae</name>
    <dbReference type="NCBI Taxonomy" id="3127014"/>
    <lineage>
        <taxon>Bacteria</taxon>
        <taxon>Bacillati</taxon>
        <taxon>Candidatus Dormiibacterota</taxon>
        <taxon>Candidatus Dormibacteria</taxon>
        <taxon>Candidatus Aeolococcales</taxon>
        <taxon>Candidatus Aeolococcaceae</taxon>
        <taxon>Candidatus Amunia</taxon>
    </lineage>
</organism>
<feature type="binding site" evidence="19">
    <location>
        <position position="312"/>
    </location>
    <ligand>
        <name>Zn(2+)</name>
        <dbReference type="ChEBI" id="CHEBI:29105"/>
        <note>catalytic</note>
    </ligand>
</feature>
<dbReference type="CDD" id="cd00641">
    <property type="entry name" value="GTP_cyclohydro2"/>
    <property type="match status" value="1"/>
</dbReference>
<reference evidence="22 23" key="1">
    <citation type="submission" date="2020-10" db="EMBL/GenBank/DDBJ databases">
        <title>Ca. Dormibacterota MAGs.</title>
        <authorList>
            <person name="Montgomery K."/>
        </authorList>
    </citation>
    <scope>NUCLEOTIDE SEQUENCE [LARGE SCALE GENOMIC DNA]</scope>
    <source>
        <strain evidence="22">Mitchell_Peninsula_5</strain>
    </source>
</reference>
<dbReference type="GO" id="GO:0030145">
    <property type="term" value="F:manganese ion binding"/>
    <property type="evidence" value="ECO:0007669"/>
    <property type="project" value="UniProtKB-UniRule"/>
</dbReference>
<dbReference type="NCBIfam" id="NF001591">
    <property type="entry name" value="PRK00393.1"/>
    <property type="match status" value="1"/>
</dbReference>
<comment type="catalytic activity">
    <reaction evidence="18 19">
        <text>GTP + 4 H2O = 2,5-diamino-6-hydroxy-4-(5-phosphoribosylamino)-pyrimidine + formate + 2 phosphate + 3 H(+)</text>
        <dbReference type="Rhea" id="RHEA:23704"/>
        <dbReference type="ChEBI" id="CHEBI:15377"/>
        <dbReference type="ChEBI" id="CHEBI:15378"/>
        <dbReference type="ChEBI" id="CHEBI:15740"/>
        <dbReference type="ChEBI" id="CHEBI:37565"/>
        <dbReference type="ChEBI" id="CHEBI:43474"/>
        <dbReference type="ChEBI" id="CHEBI:58614"/>
        <dbReference type="EC" id="3.5.4.25"/>
    </reaction>
</comment>
<dbReference type="GO" id="GO:0008270">
    <property type="term" value="F:zinc ion binding"/>
    <property type="evidence" value="ECO:0007669"/>
    <property type="project" value="UniProtKB-UniRule"/>
</dbReference>
<evidence type="ECO:0000313" key="23">
    <source>
        <dbReference type="Proteomes" id="UP000614410"/>
    </source>
</evidence>
<dbReference type="InterPro" id="IPR032677">
    <property type="entry name" value="GTP_cyclohydro_II"/>
</dbReference>
<feature type="site" description="Essential for DHBP synthase activity" evidence="19">
    <location>
        <position position="167"/>
    </location>
</feature>
<keyword evidence="8 19" id="KW-0479">Metal-binding</keyword>
<feature type="binding site" evidence="19">
    <location>
        <position position="299"/>
    </location>
    <ligand>
        <name>Zn(2+)</name>
        <dbReference type="ChEBI" id="CHEBI:29105"/>
        <note>catalytic</note>
    </ligand>
</feature>
<feature type="compositionally biased region" description="Gly residues" evidence="20">
    <location>
        <begin position="1"/>
        <end position="14"/>
    </location>
</feature>
<dbReference type="InterPro" id="IPR017945">
    <property type="entry name" value="DHBP_synth_RibB-like_a/b_dom"/>
</dbReference>
<keyword evidence="9 19" id="KW-0547">Nucleotide-binding</keyword>
<keyword evidence="13 19" id="KW-0342">GTP-binding</keyword>
<evidence type="ECO:0000256" key="15">
    <source>
        <dbReference type="ARBA" id="ARBA00023239"/>
    </source>
</evidence>
<dbReference type="PANTHER" id="PTHR21327:SF18">
    <property type="entry name" value="3,4-DIHYDROXY-2-BUTANONE 4-PHOSPHATE SYNTHASE"/>
    <property type="match status" value="1"/>
</dbReference>
<evidence type="ECO:0000256" key="6">
    <source>
        <dbReference type="ARBA" id="ARBA00005520"/>
    </source>
</evidence>
<dbReference type="Gene3D" id="3.90.870.10">
    <property type="entry name" value="DHBP synthase"/>
    <property type="match status" value="1"/>
</dbReference>
<feature type="domain" description="GTP cyclohydrolase II" evidence="21">
    <location>
        <begin position="251"/>
        <end position="415"/>
    </location>
</feature>
<comment type="cofactor">
    <cofactor evidence="19">
        <name>Mg(2+)</name>
        <dbReference type="ChEBI" id="CHEBI:18420"/>
    </cofactor>
    <cofactor evidence="19">
        <name>Mn(2+)</name>
        <dbReference type="ChEBI" id="CHEBI:29035"/>
    </cofactor>
    <text evidence="19">Binds 2 divalent metal cations per subunit. Magnesium or manganese.</text>
</comment>
<evidence type="ECO:0000313" key="22">
    <source>
        <dbReference type="EMBL" id="MBJ7608610.1"/>
    </source>
</evidence>
<evidence type="ECO:0000256" key="4">
    <source>
        <dbReference type="ARBA" id="ARBA00004853"/>
    </source>
</evidence>
<keyword evidence="11 19" id="KW-0862">Zinc</keyword>
<evidence type="ECO:0000256" key="8">
    <source>
        <dbReference type="ARBA" id="ARBA00022723"/>
    </source>
</evidence>
<evidence type="ECO:0000256" key="1">
    <source>
        <dbReference type="ARBA" id="ARBA00000141"/>
    </source>
</evidence>
<evidence type="ECO:0000256" key="16">
    <source>
        <dbReference type="ARBA" id="ARBA00023268"/>
    </source>
</evidence>
<evidence type="ECO:0000256" key="12">
    <source>
        <dbReference type="ARBA" id="ARBA00022842"/>
    </source>
</evidence>
<evidence type="ECO:0000256" key="2">
    <source>
        <dbReference type="ARBA" id="ARBA00001936"/>
    </source>
</evidence>
<dbReference type="InterPro" id="IPR000926">
    <property type="entry name" value="RibA"/>
</dbReference>
<evidence type="ECO:0000256" key="3">
    <source>
        <dbReference type="ARBA" id="ARBA00002284"/>
    </source>
</evidence>
<feature type="region of interest" description="DHBP synthase" evidence="19">
    <location>
        <begin position="1"/>
        <end position="242"/>
    </location>
</feature>
<dbReference type="InterPro" id="IPR000422">
    <property type="entry name" value="DHBP_synthase_RibB"/>
</dbReference>
<dbReference type="HAMAP" id="MF_01283">
    <property type="entry name" value="RibBA"/>
    <property type="match status" value="1"/>
</dbReference>
<evidence type="ECO:0000256" key="7">
    <source>
        <dbReference type="ARBA" id="ARBA00022619"/>
    </source>
</evidence>
<comment type="pathway">
    <text evidence="4 19">Cofactor biosynthesis; riboflavin biosynthesis; 5-amino-6-(D-ribitylamino)uracil from GTP: step 1/4.</text>
</comment>
<dbReference type="FunFam" id="3.90.870.10:FF:000001">
    <property type="entry name" value="Riboflavin biosynthesis protein RibBA"/>
    <property type="match status" value="1"/>
</dbReference>
<feature type="binding site" evidence="19">
    <location>
        <position position="399"/>
    </location>
    <ligand>
        <name>GTP</name>
        <dbReference type="ChEBI" id="CHEBI:37565"/>
    </ligand>
</feature>
<dbReference type="NCBIfam" id="TIGR00505">
    <property type="entry name" value="ribA"/>
    <property type="match status" value="1"/>
</dbReference>
<dbReference type="GO" id="GO:0005525">
    <property type="term" value="F:GTP binding"/>
    <property type="evidence" value="ECO:0007669"/>
    <property type="project" value="UniProtKB-KW"/>
</dbReference>
<evidence type="ECO:0000256" key="17">
    <source>
        <dbReference type="ARBA" id="ARBA00043932"/>
    </source>
</evidence>
<evidence type="ECO:0000259" key="21">
    <source>
        <dbReference type="Pfam" id="PF00925"/>
    </source>
</evidence>
<dbReference type="NCBIfam" id="TIGR00506">
    <property type="entry name" value="ribB"/>
    <property type="match status" value="1"/>
</dbReference>
<evidence type="ECO:0000256" key="9">
    <source>
        <dbReference type="ARBA" id="ARBA00022741"/>
    </source>
</evidence>
<keyword evidence="10 19" id="KW-0378">Hydrolase</keyword>
<dbReference type="EC" id="4.1.99.12" evidence="19"/>
<accession>A0A934KMP6</accession>
<feature type="binding site" evidence="19">
    <location>
        <position position="72"/>
    </location>
    <ligand>
        <name>D-ribulose 5-phosphate</name>
        <dbReference type="ChEBI" id="CHEBI:58121"/>
    </ligand>
</feature>
<keyword evidence="15 19" id="KW-0456">Lyase</keyword>
<comment type="similarity">
    <text evidence="19">In the C-terminal section; belongs to the GTP cyclohydrolase II family.</text>
</comment>
<comment type="catalytic activity">
    <reaction evidence="1 19">
        <text>D-ribulose 5-phosphate = (2S)-2-hydroxy-3-oxobutyl phosphate + formate + H(+)</text>
        <dbReference type="Rhea" id="RHEA:18457"/>
        <dbReference type="ChEBI" id="CHEBI:15378"/>
        <dbReference type="ChEBI" id="CHEBI:15740"/>
        <dbReference type="ChEBI" id="CHEBI:58121"/>
        <dbReference type="ChEBI" id="CHEBI:58830"/>
        <dbReference type="EC" id="4.1.99.12"/>
    </reaction>
</comment>
<comment type="similarity">
    <text evidence="6 19">In the N-terminal section; belongs to the DHBP synthase family.</text>
</comment>
<dbReference type="Pfam" id="PF00925">
    <property type="entry name" value="GTP_cyclohydro2"/>
    <property type="match status" value="1"/>
</dbReference>
<dbReference type="GO" id="GO:0003935">
    <property type="term" value="F:GTP cyclohydrolase II activity"/>
    <property type="evidence" value="ECO:0007669"/>
    <property type="project" value="UniProtKB-UniRule"/>
</dbReference>
<dbReference type="SUPFAM" id="SSF55821">
    <property type="entry name" value="YrdC/RibB"/>
    <property type="match status" value="1"/>
</dbReference>
<feature type="region of interest" description="GTP cyclohydrolase II" evidence="19">
    <location>
        <begin position="243"/>
        <end position="447"/>
    </location>
</feature>